<evidence type="ECO:0000259" key="3">
    <source>
        <dbReference type="PROSITE" id="PS50977"/>
    </source>
</evidence>
<dbReference type="PRINTS" id="PR00455">
    <property type="entry name" value="HTHTETR"/>
</dbReference>
<protein>
    <submittedName>
        <fullName evidence="4">TetR family transcriptional regulator</fullName>
    </submittedName>
</protein>
<keyword evidence="1 2" id="KW-0238">DNA-binding</keyword>
<evidence type="ECO:0000256" key="1">
    <source>
        <dbReference type="ARBA" id="ARBA00023125"/>
    </source>
</evidence>
<dbReference type="PROSITE" id="PS50977">
    <property type="entry name" value="HTH_TETR_2"/>
    <property type="match status" value="1"/>
</dbReference>
<feature type="domain" description="HTH tetR-type" evidence="3">
    <location>
        <begin position="12"/>
        <end position="72"/>
    </location>
</feature>
<dbReference type="PANTHER" id="PTHR30055">
    <property type="entry name" value="HTH-TYPE TRANSCRIPTIONAL REGULATOR RUTR"/>
    <property type="match status" value="1"/>
</dbReference>
<feature type="DNA-binding region" description="H-T-H motif" evidence="2">
    <location>
        <begin position="35"/>
        <end position="54"/>
    </location>
</feature>
<evidence type="ECO:0000313" key="4">
    <source>
        <dbReference type="EMBL" id="ASG24827.1"/>
    </source>
</evidence>
<dbReference type="Pfam" id="PF00440">
    <property type="entry name" value="TetR_N"/>
    <property type="match status" value="1"/>
</dbReference>
<dbReference type="InterPro" id="IPR001647">
    <property type="entry name" value="HTH_TetR"/>
</dbReference>
<dbReference type="KEGG" id="nao:Y958_25190"/>
<dbReference type="GO" id="GO:0003700">
    <property type="term" value="F:DNA-binding transcription factor activity"/>
    <property type="evidence" value="ECO:0007669"/>
    <property type="project" value="TreeGrafter"/>
</dbReference>
<dbReference type="InterPro" id="IPR009057">
    <property type="entry name" value="Homeodomain-like_sf"/>
</dbReference>
<evidence type="ECO:0000256" key="2">
    <source>
        <dbReference type="PROSITE-ProRule" id="PRU00335"/>
    </source>
</evidence>
<dbReference type="InterPro" id="IPR050109">
    <property type="entry name" value="HTH-type_TetR-like_transc_reg"/>
</dbReference>
<dbReference type="Pfam" id="PF14246">
    <property type="entry name" value="TetR_C_7"/>
    <property type="match status" value="1"/>
</dbReference>
<reference evidence="4 5" key="1">
    <citation type="submission" date="2017-06" db="EMBL/GenBank/DDBJ databases">
        <title>Complete genome sequence of Nitrospirillum amazonense strain CBAmC, an endophytic nitrogen-fixing and plant growth-promoting bacterium, isolated from sugarcane.</title>
        <authorList>
            <person name="Schwab S."/>
            <person name="dos Santos Teixeira K.R."/>
            <person name="Simoes Araujo J.L."/>
            <person name="Soares Vidal M."/>
            <person name="Borges de Freitas H.R."/>
            <person name="Rivello Crivelaro A.L."/>
            <person name="Bueno de Camargo Nunes A."/>
            <person name="dos Santos C.M."/>
            <person name="Palmeira da Silva Rosa D."/>
            <person name="da Silva Padilha D."/>
            <person name="da Silva E."/>
            <person name="Araujo Terra L."/>
            <person name="Soares Mendes V."/>
            <person name="Farinelli L."/>
            <person name="Magalhaes Cruz L."/>
            <person name="Baldani J.I."/>
        </authorList>
    </citation>
    <scope>NUCLEOTIDE SEQUENCE [LARGE SCALE GENOMIC DNA]</scope>
    <source>
        <strain evidence="4 5">CBAmC</strain>
    </source>
</reference>
<dbReference type="InterPro" id="IPR039536">
    <property type="entry name" value="TetR_C_Proteobacteria"/>
</dbReference>
<proteinExistence type="predicted"/>
<dbReference type="EMBL" id="CP022112">
    <property type="protein sequence ID" value="ASG24827.1"/>
    <property type="molecule type" value="Genomic_DNA"/>
</dbReference>
<dbReference type="Proteomes" id="UP000197153">
    <property type="component" value="Chromosome 3"/>
</dbReference>
<dbReference type="RefSeq" id="WP_088875230.1">
    <property type="nucleotide sequence ID" value="NZ_CP022112.1"/>
</dbReference>
<dbReference type="SUPFAM" id="SSF48498">
    <property type="entry name" value="Tetracyclin repressor-like, C-terminal domain"/>
    <property type="match status" value="1"/>
</dbReference>
<sequence>MAVEKYRERVKSEKRAAALAAAGRAFLSHGYDRTTLAHVAREAGISTGTLFKHFPTKAALFEGIMEELWEVDPELQRPLPPAGNPTAGLTAIGHDYAGKLRQPDTGPLFRVIIAEAPRFPELGQALFLRGKAPYLNRLHAYLRSEIAAGTMDIHDVPLAARQFLGMINDLIFWPTFLAADQVVDDAEVGRVIDEAVRTLLARYGRPLKDGAARPV</sequence>
<dbReference type="InterPro" id="IPR036271">
    <property type="entry name" value="Tet_transcr_reg_TetR-rel_C_sf"/>
</dbReference>
<dbReference type="AlphaFoldDB" id="A0A248K1H0"/>
<dbReference type="Gene3D" id="1.10.357.10">
    <property type="entry name" value="Tetracycline Repressor, domain 2"/>
    <property type="match status" value="1"/>
</dbReference>
<evidence type="ECO:0000313" key="5">
    <source>
        <dbReference type="Proteomes" id="UP000197153"/>
    </source>
</evidence>
<dbReference type="Gene3D" id="1.10.10.60">
    <property type="entry name" value="Homeodomain-like"/>
    <property type="match status" value="1"/>
</dbReference>
<dbReference type="PANTHER" id="PTHR30055:SF146">
    <property type="entry name" value="HTH-TYPE TRANSCRIPTIONAL DUAL REGULATOR CECR"/>
    <property type="match status" value="1"/>
</dbReference>
<dbReference type="InterPro" id="IPR023772">
    <property type="entry name" value="DNA-bd_HTH_TetR-type_CS"/>
</dbReference>
<keyword evidence="5" id="KW-1185">Reference proteome</keyword>
<organism evidence="4 5">
    <name type="scientific">Nitrospirillum viridazoti CBAmc</name>
    <dbReference type="NCBI Taxonomy" id="1441467"/>
    <lineage>
        <taxon>Bacteria</taxon>
        <taxon>Pseudomonadati</taxon>
        <taxon>Pseudomonadota</taxon>
        <taxon>Alphaproteobacteria</taxon>
        <taxon>Rhodospirillales</taxon>
        <taxon>Azospirillaceae</taxon>
        <taxon>Nitrospirillum</taxon>
        <taxon>Nitrospirillum viridazoti</taxon>
    </lineage>
</organism>
<accession>A0A248K1H0</accession>
<dbReference type="PROSITE" id="PS01081">
    <property type="entry name" value="HTH_TETR_1"/>
    <property type="match status" value="1"/>
</dbReference>
<dbReference type="GO" id="GO:0000976">
    <property type="term" value="F:transcription cis-regulatory region binding"/>
    <property type="evidence" value="ECO:0007669"/>
    <property type="project" value="TreeGrafter"/>
</dbReference>
<gene>
    <name evidence="4" type="ORF">Y958_25190</name>
</gene>
<name>A0A248K1H0_9PROT</name>
<dbReference type="SUPFAM" id="SSF46689">
    <property type="entry name" value="Homeodomain-like"/>
    <property type="match status" value="1"/>
</dbReference>